<dbReference type="EMBL" id="JARQWQ010000064">
    <property type="protein sequence ID" value="KAK2555239.1"/>
    <property type="molecule type" value="Genomic_DNA"/>
</dbReference>
<dbReference type="Gene3D" id="3.60.10.10">
    <property type="entry name" value="Endonuclease/exonuclease/phosphatase"/>
    <property type="match status" value="1"/>
</dbReference>
<dbReference type="InterPro" id="IPR036691">
    <property type="entry name" value="Endo/exonu/phosph_ase_sf"/>
</dbReference>
<name>A0AAD9Q5T6_ACRCE</name>
<proteinExistence type="predicted"/>
<dbReference type="AlphaFoldDB" id="A0AAD9Q5T6"/>
<reference evidence="1" key="1">
    <citation type="journal article" date="2023" name="G3 (Bethesda)">
        <title>Whole genome assembly and annotation of the endangered Caribbean coral Acropora cervicornis.</title>
        <authorList>
            <person name="Selwyn J.D."/>
            <person name="Vollmer S.V."/>
        </authorList>
    </citation>
    <scope>NUCLEOTIDE SEQUENCE</scope>
    <source>
        <strain evidence="1">K2</strain>
    </source>
</reference>
<organism evidence="1 2">
    <name type="scientific">Acropora cervicornis</name>
    <name type="common">Staghorn coral</name>
    <dbReference type="NCBI Taxonomy" id="6130"/>
    <lineage>
        <taxon>Eukaryota</taxon>
        <taxon>Metazoa</taxon>
        <taxon>Cnidaria</taxon>
        <taxon>Anthozoa</taxon>
        <taxon>Hexacorallia</taxon>
        <taxon>Scleractinia</taxon>
        <taxon>Astrocoeniina</taxon>
        <taxon>Acroporidae</taxon>
        <taxon>Acropora</taxon>
    </lineage>
</organism>
<keyword evidence="2" id="KW-1185">Reference proteome</keyword>
<gene>
    <name evidence="1" type="ORF">P5673_023222</name>
</gene>
<dbReference type="Proteomes" id="UP001249851">
    <property type="component" value="Unassembled WGS sequence"/>
</dbReference>
<comment type="caution">
    <text evidence="1">The sequence shown here is derived from an EMBL/GenBank/DDBJ whole genome shotgun (WGS) entry which is preliminary data.</text>
</comment>
<evidence type="ECO:0000313" key="2">
    <source>
        <dbReference type="Proteomes" id="UP001249851"/>
    </source>
</evidence>
<protein>
    <submittedName>
        <fullName evidence="1">Uncharacterized protein</fullName>
    </submittedName>
</protein>
<dbReference type="SUPFAM" id="SSF56219">
    <property type="entry name" value="DNase I-like"/>
    <property type="match status" value="1"/>
</dbReference>
<reference evidence="1" key="2">
    <citation type="journal article" date="2023" name="Science">
        <title>Genomic signatures of disease resistance in endangered staghorn corals.</title>
        <authorList>
            <person name="Vollmer S.V."/>
            <person name="Selwyn J.D."/>
            <person name="Despard B.A."/>
            <person name="Roesel C.L."/>
        </authorList>
    </citation>
    <scope>NUCLEOTIDE SEQUENCE</scope>
    <source>
        <strain evidence="1">K2</strain>
    </source>
</reference>
<sequence length="253" mass="29209">MNSLQVLPFYDLDDREFSFVIGNWTGQFDELMKSDLYNILPNPDKNDEVDPDFIFNNPQSEYYSVSKLNNFSHTTQGKGIFLFHCNIRSLTKNLTLLNDMLYFLDSRPDVMAITETRLSSNSVSNFDISNYNFFHTDSPTPAGGAAIYVNKALKAIPRPDLKIDLPLVESCWVEIDPNNNRKHIMIGCIYKHPTANVEEFTILFRHRSMSQGRHVRDMRAHLRIQLLAILRSNETYVDFVKQLTTDISLKSCK</sequence>
<accession>A0AAD9Q5T6</accession>
<evidence type="ECO:0000313" key="1">
    <source>
        <dbReference type="EMBL" id="KAK2555239.1"/>
    </source>
</evidence>